<gene>
    <name evidence="1" type="ORF">D3873_09445</name>
</gene>
<accession>A0A385YT90</accession>
<dbReference type="Proteomes" id="UP000265725">
    <property type="component" value="Chromosome"/>
</dbReference>
<evidence type="ECO:0000313" key="2">
    <source>
        <dbReference type="Proteomes" id="UP000265725"/>
    </source>
</evidence>
<protein>
    <submittedName>
        <fullName evidence="1">Uncharacterized protein</fullName>
    </submittedName>
</protein>
<organism evidence="1 2">
    <name type="scientific">Paenisporosarcina cavernae</name>
    <dbReference type="NCBI Taxonomy" id="2320858"/>
    <lineage>
        <taxon>Bacteria</taxon>
        <taxon>Bacillati</taxon>
        <taxon>Bacillota</taxon>
        <taxon>Bacilli</taxon>
        <taxon>Bacillales</taxon>
        <taxon>Caryophanaceae</taxon>
        <taxon>Paenisporosarcina</taxon>
    </lineage>
</organism>
<dbReference type="OrthoDB" id="6384928at2"/>
<keyword evidence="2" id="KW-1185">Reference proteome</keyword>
<evidence type="ECO:0000313" key="1">
    <source>
        <dbReference type="EMBL" id="AYC30085.1"/>
    </source>
</evidence>
<dbReference type="RefSeq" id="WP_119883802.1">
    <property type="nucleotide sequence ID" value="NZ_CP032418.1"/>
</dbReference>
<reference evidence="2" key="1">
    <citation type="submission" date="2018-09" db="EMBL/GenBank/DDBJ databases">
        <authorList>
            <person name="Zhu H."/>
        </authorList>
    </citation>
    <scope>NUCLEOTIDE SEQUENCE [LARGE SCALE GENOMIC DNA]</scope>
    <source>
        <strain evidence="2">K2R23-3</strain>
    </source>
</reference>
<dbReference type="AlphaFoldDB" id="A0A385YT90"/>
<dbReference type="KEGG" id="paek:D3873_09445"/>
<sequence length="158" mass="18508">MKNSYNNFQRVNSLSNAHVGRDFEEVAKKYFRQEGIELVKDVALEVGISENKKLHRFDLGTLPDASQKVIVECKSHRWTSSGNTPSSKLTVWNEAMYYFYLAPPGYQKIFFILKDLSVKRNETLADYYVRTYSHMIPKDVEFLEYDDINQTVRPILLR</sequence>
<proteinExistence type="predicted"/>
<name>A0A385YT90_9BACL</name>
<dbReference type="EMBL" id="CP032418">
    <property type="protein sequence ID" value="AYC30085.1"/>
    <property type="molecule type" value="Genomic_DNA"/>
</dbReference>